<evidence type="ECO:0000256" key="1">
    <source>
        <dbReference type="SAM" id="SignalP"/>
    </source>
</evidence>
<accession>A0AAV5MDL8</accession>
<keyword evidence="3" id="KW-1185">Reference proteome</keyword>
<evidence type="ECO:0000313" key="2">
    <source>
        <dbReference type="EMBL" id="GKV47109.1"/>
    </source>
</evidence>
<dbReference type="EMBL" id="BPVZ01000221">
    <property type="protein sequence ID" value="GKV47109.1"/>
    <property type="molecule type" value="Genomic_DNA"/>
</dbReference>
<feature type="signal peptide" evidence="1">
    <location>
        <begin position="1"/>
        <end position="27"/>
    </location>
</feature>
<evidence type="ECO:0000313" key="3">
    <source>
        <dbReference type="Proteomes" id="UP001054252"/>
    </source>
</evidence>
<feature type="chain" id="PRO_5043988861" evidence="1">
    <location>
        <begin position="28"/>
        <end position="144"/>
    </location>
</feature>
<name>A0AAV5MDL8_9ROSI</name>
<proteinExistence type="predicted"/>
<reference evidence="2 3" key="1">
    <citation type="journal article" date="2021" name="Commun. Biol.">
        <title>The genome of Shorea leprosula (Dipterocarpaceae) highlights the ecological relevance of drought in aseasonal tropical rainforests.</title>
        <authorList>
            <person name="Ng K.K.S."/>
            <person name="Kobayashi M.J."/>
            <person name="Fawcett J.A."/>
            <person name="Hatakeyama M."/>
            <person name="Paape T."/>
            <person name="Ng C.H."/>
            <person name="Ang C.C."/>
            <person name="Tnah L.H."/>
            <person name="Lee C.T."/>
            <person name="Nishiyama T."/>
            <person name="Sese J."/>
            <person name="O'Brien M.J."/>
            <person name="Copetti D."/>
            <person name="Mohd Noor M.I."/>
            <person name="Ong R.C."/>
            <person name="Putra M."/>
            <person name="Sireger I.Z."/>
            <person name="Indrioko S."/>
            <person name="Kosugi Y."/>
            <person name="Izuno A."/>
            <person name="Isagi Y."/>
            <person name="Lee S.L."/>
            <person name="Shimizu K.K."/>
        </authorList>
    </citation>
    <scope>NUCLEOTIDE SEQUENCE [LARGE SCALE GENOMIC DNA]</scope>
    <source>
        <strain evidence="2">214</strain>
    </source>
</reference>
<keyword evidence="1" id="KW-0732">Signal</keyword>
<gene>
    <name evidence="2" type="ORF">SLEP1_g54034</name>
</gene>
<dbReference type="AlphaFoldDB" id="A0AAV5MDL8"/>
<dbReference type="Proteomes" id="UP001054252">
    <property type="component" value="Unassembled WGS sequence"/>
</dbReference>
<dbReference type="PANTHER" id="PTHR37702:SF9">
    <property type="entry name" value="PROLINE-RICH FAMILY PROTEIN"/>
    <property type="match status" value="1"/>
</dbReference>
<organism evidence="2 3">
    <name type="scientific">Rubroshorea leprosula</name>
    <dbReference type="NCBI Taxonomy" id="152421"/>
    <lineage>
        <taxon>Eukaryota</taxon>
        <taxon>Viridiplantae</taxon>
        <taxon>Streptophyta</taxon>
        <taxon>Embryophyta</taxon>
        <taxon>Tracheophyta</taxon>
        <taxon>Spermatophyta</taxon>
        <taxon>Magnoliopsida</taxon>
        <taxon>eudicotyledons</taxon>
        <taxon>Gunneridae</taxon>
        <taxon>Pentapetalae</taxon>
        <taxon>rosids</taxon>
        <taxon>malvids</taxon>
        <taxon>Malvales</taxon>
        <taxon>Dipterocarpaceae</taxon>
        <taxon>Rubroshorea</taxon>
    </lineage>
</organism>
<dbReference type="PANTHER" id="PTHR37702">
    <property type="entry name" value="PROLINE-RICH FAMILY PROTEIN"/>
    <property type="match status" value="1"/>
</dbReference>
<protein>
    <submittedName>
        <fullName evidence="2">Uncharacterized protein</fullName>
    </submittedName>
</protein>
<comment type="caution">
    <text evidence="2">The sequence shown here is derived from an EMBL/GenBank/DDBJ whole genome shotgun (WGS) entry which is preliminary data.</text>
</comment>
<sequence length="144" mass="15691">MAKKVPPKISSLILFIVFLSFPGTSSPQSTTPGQSEILYFSPLPPLPVCTYPCLPPPIPTNNCPPPPASPELPQPPPFPVPLPPGTLPPWVFAAPPPPNPILPYFPWYYKYPPPPPDFSSAMCLRRTMVMLSCIVLSVLFSLSL</sequence>